<dbReference type="PROSITE" id="PS00053">
    <property type="entry name" value="RIBOSOMAL_S8"/>
    <property type="match status" value="1"/>
</dbReference>
<keyword evidence="5" id="KW-0694">RNA-binding</keyword>
<dbReference type="GO" id="GO:0005840">
    <property type="term" value="C:ribosome"/>
    <property type="evidence" value="ECO:0007669"/>
    <property type="project" value="UniProtKB-KW"/>
</dbReference>
<proteinExistence type="inferred from homology"/>
<dbReference type="Gene3D" id="3.30.1370.30">
    <property type="match status" value="1"/>
</dbReference>
<dbReference type="EMBL" id="PFBV01000003">
    <property type="protein sequence ID" value="PIT88450.1"/>
    <property type="molecule type" value="Genomic_DNA"/>
</dbReference>
<dbReference type="GO" id="GO:0006412">
    <property type="term" value="P:translation"/>
    <property type="evidence" value="ECO:0007669"/>
    <property type="project" value="UniProtKB-UniRule"/>
</dbReference>
<dbReference type="GO" id="GO:0019843">
    <property type="term" value="F:rRNA binding"/>
    <property type="evidence" value="ECO:0007669"/>
    <property type="project" value="UniProtKB-UniRule"/>
</dbReference>
<dbReference type="NCBIfam" id="NF001109">
    <property type="entry name" value="PRK00136.1"/>
    <property type="match status" value="1"/>
</dbReference>
<comment type="function">
    <text evidence="5">One of the primary rRNA binding proteins, it binds directly to 16S rRNA central domain where it helps coordinate assembly of the platform of the 30S subunit.</text>
</comment>
<dbReference type="GO" id="GO:1990904">
    <property type="term" value="C:ribonucleoprotein complex"/>
    <property type="evidence" value="ECO:0007669"/>
    <property type="project" value="UniProtKB-KW"/>
</dbReference>
<name>A0A2M6W6P7_9BACT</name>
<dbReference type="InterPro" id="IPR047863">
    <property type="entry name" value="Ribosomal_uS8_CS"/>
</dbReference>
<dbReference type="Pfam" id="PF00410">
    <property type="entry name" value="Ribosomal_S8"/>
    <property type="match status" value="1"/>
</dbReference>
<evidence type="ECO:0000256" key="1">
    <source>
        <dbReference type="ARBA" id="ARBA00006471"/>
    </source>
</evidence>
<evidence type="ECO:0000313" key="7">
    <source>
        <dbReference type="EMBL" id="PIT88450.1"/>
    </source>
</evidence>
<dbReference type="HAMAP" id="MF_01302_B">
    <property type="entry name" value="Ribosomal_uS8_B"/>
    <property type="match status" value="1"/>
</dbReference>
<keyword evidence="5" id="KW-0699">rRNA-binding</keyword>
<dbReference type="GO" id="GO:0003735">
    <property type="term" value="F:structural constituent of ribosome"/>
    <property type="evidence" value="ECO:0007669"/>
    <property type="project" value="InterPro"/>
</dbReference>
<dbReference type="AlphaFoldDB" id="A0A2M6W6P7"/>
<comment type="caution">
    <text evidence="7">The sequence shown here is derived from an EMBL/GenBank/DDBJ whole genome shotgun (WGS) entry which is preliminary data.</text>
</comment>
<evidence type="ECO:0000256" key="4">
    <source>
        <dbReference type="ARBA" id="ARBA00035258"/>
    </source>
</evidence>
<accession>A0A2M6W6P7</accession>
<keyword evidence="3 5" id="KW-0687">Ribonucleoprotein</keyword>
<dbReference type="PANTHER" id="PTHR11758">
    <property type="entry name" value="40S RIBOSOMAL PROTEIN S15A"/>
    <property type="match status" value="1"/>
</dbReference>
<dbReference type="InterPro" id="IPR000630">
    <property type="entry name" value="Ribosomal_uS8"/>
</dbReference>
<reference evidence="8" key="1">
    <citation type="submission" date="2017-09" db="EMBL/GenBank/DDBJ databases">
        <title>Depth-based differentiation of microbial function through sediment-hosted aquifers and enrichment of novel symbionts in the deep terrestrial subsurface.</title>
        <authorList>
            <person name="Probst A.J."/>
            <person name="Ladd B."/>
            <person name="Jarett J.K."/>
            <person name="Geller-Mcgrath D.E."/>
            <person name="Sieber C.M.K."/>
            <person name="Emerson J.B."/>
            <person name="Anantharaman K."/>
            <person name="Thomas B.C."/>
            <person name="Malmstrom R."/>
            <person name="Stieglmeier M."/>
            <person name="Klingl A."/>
            <person name="Woyke T."/>
            <person name="Ryan C.M."/>
            <person name="Banfield J.F."/>
        </authorList>
    </citation>
    <scope>NUCLEOTIDE SEQUENCE [LARGE SCALE GENOMIC DNA]</scope>
</reference>
<evidence type="ECO:0000256" key="5">
    <source>
        <dbReference type="HAMAP-Rule" id="MF_01302"/>
    </source>
</evidence>
<evidence type="ECO:0000256" key="6">
    <source>
        <dbReference type="RuleBase" id="RU003660"/>
    </source>
</evidence>
<gene>
    <name evidence="5" type="primary">rpsH</name>
    <name evidence="7" type="ORF">COU29_01550</name>
</gene>
<comment type="subunit">
    <text evidence="5">Part of the 30S ribosomal subunit. Contacts proteins S5 and S12.</text>
</comment>
<protein>
    <recommendedName>
        <fullName evidence="4 5">Small ribosomal subunit protein uS8</fullName>
    </recommendedName>
</protein>
<evidence type="ECO:0000313" key="8">
    <source>
        <dbReference type="Proteomes" id="UP000231426"/>
    </source>
</evidence>
<dbReference type="Gene3D" id="3.30.1490.10">
    <property type="match status" value="1"/>
</dbReference>
<evidence type="ECO:0000256" key="3">
    <source>
        <dbReference type="ARBA" id="ARBA00023274"/>
    </source>
</evidence>
<organism evidence="7 8">
    <name type="scientific">Candidatus Magasanikbacteria bacterium CG10_big_fil_rev_8_21_14_0_10_36_32</name>
    <dbReference type="NCBI Taxonomy" id="1974646"/>
    <lineage>
        <taxon>Bacteria</taxon>
        <taxon>Candidatus Magasanikiibacteriota</taxon>
    </lineage>
</organism>
<dbReference type="GO" id="GO:0005737">
    <property type="term" value="C:cytoplasm"/>
    <property type="evidence" value="ECO:0007669"/>
    <property type="project" value="UniProtKB-ARBA"/>
</dbReference>
<dbReference type="InterPro" id="IPR035987">
    <property type="entry name" value="Ribosomal_uS8_sf"/>
</dbReference>
<dbReference type="Proteomes" id="UP000231426">
    <property type="component" value="Unassembled WGS sequence"/>
</dbReference>
<dbReference type="SUPFAM" id="SSF56047">
    <property type="entry name" value="Ribosomal protein S8"/>
    <property type="match status" value="1"/>
</dbReference>
<comment type="similarity">
    <text evidence="1 5 6">Belongs to the universal ribosomal protein uS8 family.</text>
</comment>
<sequence>MMTDPIADMLTRIRNASLVHKKEVILPFSNIKMAVGDILVREGYLENIEKTSGTKPELIFKLKYEAGEPAVHELKRISRPGHRRYVKKDEIAKVLNGFGLSIVSTPKGVMTGLEAYHAKIGGELLCEVY</sequence>
<evidence type="ECO:0000256" key="2">
    <source>
        <dbReference type="ARBA" id="ARBA00022980"/>
    </source>
</evidence>
<dbReference type="FunFam" id="3.30.1490.10:FF:000001">
    <property type="entry name" value="30S ribosomal protein S8"/>
    <property type="match status" value="1"/>
</dbReference>
<keyword evidence="2 5" id="KW-0689">Ribosomal protein</keyword>